<dbReference type="SUPFAM" id="SSF53335">
    <property type="entry name" value="S-adenosyl-L-methionine-dependent methyltransferases"/>
    <property type="match status" value="1"/>
</dbReference>
<dbReference type="Gene3D" id="3.40.50.150">
    <property type="entry name" value="Vaccinia Virus protein VP39"/>
    <property type="match status" value="1"/>
</dbReference>
<sequence length="246" mass="26873">MTDPTQALSFGTAAADYDRYRPRYPQAALRWALDGIDAPARLVDLAAGTGILARGLLALGHRVTAVEPDPGMRTHLTSVGSDVRALAGSAEAMPLPGGFADAVLTGQAYHWFDRPRAHAEIARVLRPGGVFAPLWNLRDDSCGWVVELSRIAEIGDTVEHLRQSVTDFGDLFTAPEWAEFTHATTLTPDELLGLVRTRSHYLTATPARRAEVDHQVRTLLHTHPDLADQQAITLPYTTLVARARRT</sequence>
<dbReference type="Pfam" id="PF08241">
    <property type="entry name" value="Methyltransf_11"/>
    <property type="match status" value="1"/>
</dbReference>
<evidence type="ECO:0000313" key="6">
    <source>
        <dbReference type="Proteomes" id="UP000478148"/>
    </source>
</evidence>
<evidence type="ECO:0000256" key="2">
    <source>
        <dbReference type="ARBA" id="ARBA00022603"/>
    </source>
</evidence>
<reference evidence="5 6" key="1">
    <citation type="submission" date="2020-02" db="EMBL/GenBank/DDBJ databases">
        <title>Draft Genome Sequence of Verrucosispora sp. Strain CWR15, Isolated from Gulf of Mexico Sponge.</title>
        <authorList>
            <person name="Kennedy S.J."/>
            <person name="Cella E."/>
            <person name="Azarian T."/>
            <person name="Baker B.J."/>
            <person name="Shaw L.N."/>
        </authorList>
    </citation>
    <scope>NUCLEOTIDE SEQUENCE [LARGE SCALE GENOMIC DNA]</scope>
    <source>
        <strain evidence="5 6">CWR15</strain>
    </source>
</reference>
<keyword evidence="2 5" id="KW-0489">Methyltransferase</keyword>
<dbReference type="PANTHER" id="PTHR44942">
    <property type="entry name" value="METHYLTRANSF_11 DOMAIN-CONTAINING PROTEIN"/>
    <property type="match status" value="1"/>
</dbReference>
<organism evidence="5 6">
    <name type="scientific">Verrucosispora sioxanthis</name>
    <dbReference type="NCBI Taxonomy" id="2499994"/>
    <lineage>
        <taxon>Bacteria</taxon>
        <taxon>Bacillati</taxon>
        <taxon>Actinomycetota</taxon>
        <taxon>Actinomycetes</taxon>
        <taxon>Micromonosporales</taxon>
        <taxon>Micromonosporaceae</taxon>
        <taxon>Micromonospora</taxon>
    </lineage>
</organism>
<comment type="similarity">
    <text evidence="1">Belongs to the methyltransferase superfamily.</text>
</comment>
<gene>
    <name evidence="5" type="ORF">ENC19_19815</name>
</gene>
<dbReference type="CDD" id="cd02440">
    <property type="entry name" value="AdoMet_MTases"/>
    <property type="match status" value="1"/>
</dbReference>
<dbReference type="InterPro" id="IPR051052">
    <property type="entry name" value="Diverse_substrate_MTase"/>
</dbReference>
<dbReference type="RefSeq" id="WP_164448612.1">
    <property type="nucleotide sequence ID" value="NZ_SAIY01000006.1"/>
</dbReference>
<dbReference type="GO" id="GO:0008757">
    <property type="term" value="F:S-adenosylmethionine-dependent methyltransferase activity"/>
    <property type="evidence" value="ECO:0007669"/>
    <property type="project" value="InterPro"/>
</dbReference>
<evidence type="ECO:0000259" key="4">
    <source>
        <dbReference type="Pfam" id="PF08241"/>
    </source>
</evidence>
<name>A0A6M1L961_9ACTN</name>
<dbReference type="PANTHER" id="PTHR44942:SF4">
    <property type="entry name" value="METHYLTRANSFERASE TYPE 11 DOMAIN-CONTAINING PROTEIN"/>
    <property type="match status" value="1"/>
</dbReference>
<dbReference type="InterPro" id="IPR013216">
    <property type="entry name" value="Methyltransf_11"/>
</dbReference>
<comment type="caution">
    <text evidence="5">The sequence shown here is derived from an EMBL/GenBank/DDBJ whole genome shotgun (WGS) entry which is preliminary data.</text>
</comment>
<proteinExistence type="inferred from homology"/>
<keyword evidence="6" id="KW-1185">Reference proteome</keyword>
<evidence type="ECO:0000256" key="1">
    <source>
        <dbReference type="ARBA" id="ARBA00008361"/>
    </source>
</evidence>
<accession>A0A6M1L961</accession>
<keyword evidence="3 5" id="KW-0808">Transferase</keyword>
<dbReference type="GO" id="GO:0032259">
    <property type="term" value="P:methylation"/>
    <property type="evidence" value="ECO:0007669"/>
    <property type="project" value="UniProtKB-KW"/>
</dbReference>
<dbReference type="InterPro" id="IPR029063">
    <property type="entry name" value="SAM-dependent_MTases_sf"/>
</dbReference>
<evidence type="ECO:0000256" key="3">
    <source>
        <dbReference type="ARBA" id="ARBA00022679"/>
    </source>
</evidence>
<protein>
    <submittedName>
        <fullName evidence="5">Methyltransferase domain-containing protein</fullName>
    </submittedName>
</protein>
<dbReference type="Proteomes" id="UP000478148">
    <property type="component" value="Unassembled WGS sequence"/>
</dbReference>
<feature type="domain" description="Methyltransferase type 11" evidence="4">
    <location>
        <begin position="43"/>
        <end position="131"/>
    </location>
</feature>
<evidence type="ECO:0000313" key="5">
    <source>
        <dbReference type="EMBL" id="NGM14740.1"/>
    </source>
</evidence>
<dbReference type="EMBL" id="SAIY01000006">
    <property type="protein sequence ID" value="NGM14740.1"/>
    <property type="molecule type" value="Genomic_DNA"/>
</dbReference>
<dbReference type="AlphaFoldDB" id="A0A6M1L961"/>